<dbReference type="EC" id="3.4.11.-" evidence="24"/>
<comment type="catalytic activity">
    <reaction evidence="1">
        <text>Release of N-terminal glutamate (and to a lesser extent aspartate) from a peptide.</text>
        <dbReference type="EC" id="3.4.11.7"/>
    </reaction>
</comment>
<evidence type="ECO:0000256" key="24">
    <source>
        <dbReference type="RuleBase" id="RU364040"/>
    </source>
</evidence>
<dbReference type="GO" id="GO:0016485">
    <property type="term" value="P:protein processing"/>
    <property type="evidence" value="ECO:0007669"/>
    <property type="project" value="UniProtKB-ARBA"/>
</dbReference>
<keyword evidence="6 24" id="KW-0031">Aminopeptidase</keyword>
<dbReference type="Pfam" id="PF01433">
    <property type="entry name" value="Peptidase_M1"/>
    <property type="match status" value="1"/>
</dbReference>
<dbReference type="GO" id="GO:0008270">
    <property type="term" value="F:zinc ion binding"/>
    <property type="evidence" value="ECO:0007669"/>
    <property type="project" value="UniProtKB-UniRule"/>
</dbReference>
<dbReference type="InterPro" id="IPR034016">
    <property type="entry name" value="M1_APN-typ"/>
</dbReference>
<comment type="cofactor">
    <cofactor evidence="22 24">
        <name>Zn(2+)</name>
        <dbReference type="ChEBI" id="CHEBI:29105"/>
    </cofactor>
    <text evidence="22 24">Binds 1 zinc ion per subunit.</text>
</comment>
<dbReference type="GO" id="GO:0005903">
    <property type="term" value="C:brush border"/>
    <property type="evidence" value="ECO:0007669"/>
    <property type="project" value="UniProtKB-ARBA"/>
</dbReference>
<dbReference type="EMBL" id="CALSGD010001408">
    <property type="protein sequence ID" value="CAH6789074.1"/>
    <property type="molecule type" value="Genomic_DNA"/>
</dbReference>
<dbReference type="InterPro" id="IPR045357">
    <property type="entry name" value="Aminopeptidase_N-like_N"/>
</dbReference>
<evidence type="ECO:0000256" key="16">
    <source>
        <dbReference type="ARBA" id="ARBA00023049"/>
    </source>
</evidence>
<accession>A0AAU9Z905</accession>
<feature type="domain" description="Aminopeptidase N-like N-terminal" evidence="28">
    <location>
        <begin position="93"/>
        <end position="280"/>
    </location>
</feature>
<dbReference type="SUPFAM" id="SSF63737">
    <property type="entry name" value="Leukotriene A4 hydrolase N-terminal domain"/>
    <property type="match status" value="1"/>
</dbReference>
<evidence type="ECO:0000256" key="10">
    <source>
        <dbReference type="ARBA" id="ARBA00022723"/>
    </source>
</evidence>
<dbReference type="InterPro" id="IPR024571">
    <property type="entry name" value="ERAP1-like_C_dom"/>
</dbReference>
<comment type="similarity">
    <text evidence="4 24">Belongs to the peptidase M1 family.</text>
</comment>
<proteinExistence type="inferred from homology"/>
<dbReference type="Pfam" id="PF17900">
    <property type="entry name" value="Peptidase_M1_N"/>
    <property type="match status" value="1"/>
</dbReference>
<dbReference type="Gene3D" id="1.25.50.20">
    <property type="match status" value="1"/>
</dbReference>
<evidence type="ECO:0000256" key="22">
    <source>
        <dbReference type="PIRSR" id="PIRSR634016-3"/>
    </source>
</evidence>
<dbReference type="AlphaFoldDB" id="A0AAU9Z905"/>
<keyword evidence="14" id="KW-0735">Signal-anchor</keyword>
<dbReference type="Proteomes" id="UP001152836">
    <property type="component" value="Unassembled WGS sequence"/>
</dbReference>
<evidence type="ECO:0000313" key="29">
    <source>
        <dbReference type="EMBL" id="CAH6789074.1"/>
    </source>
</evidence>
<dbReference type="Gene3D" id="1.10.390.10">
    <property type="entry name" value="Neutral Protease Domain 2"/>
    <property type="match status" value="1"/>
</dbReference>
<dbReference type="GO" id="GO:0016324">
    <property type="term" value="C:apical plasma membrane"/>
    <property type="evidence" value="ECO:0007669"/>
    <property type="project" value="UniProtKB-ARBA"/>
</dbReference>
<keyword evidence="30" id="KW-1185">Reference proteome</keyword>
<feature type="binding site" evidence="21">
    <location>
        <position position="876"/>
    </location>
    <ligand>
        <name>substrate</name>
    </ligand>
</feature>
<dbReference type="FunFam" id="1.25.50.20:FF:000001">
    <property type="entry name" value="Aminopeptidase"/>
    <property type="match status" value="1"/>
</dbReference>
<evidence type="ECO:0000256" key="21">
    <source>
        <dbReference type="PIRSR" id="PIRSR634016-2"/>
    </source>
</evidence>
<dbReference type="InterPro" id="IPR001930">
    <property type="entry name" value="Peptidase_M1"/>
</dbReference>
<dbReference type="Pfam" id="PF11838">
    <property type="entry name" value="ERAP1_C"/>
    <property type="match status" value="1"/>
</dbReference>
<dbReference type="FunFam" id="2.60.40.1730:FF:000006">
    <property type="entry name" value="Aminopeptidase"/>
    <property type="match status" value="1"/>
</dbReference>
<keyword evidence="15 24" id="KW-1133">Transmembrane helix</keyword>
<evidence type="ECO:0000256" key="8">
    <source>
        <dbReference type="ARBA" id="ARBA00022670"/>
    </source>
</evidence>
<comment type="subunit">
    <text evidence="5">Homodimer; disulfide-linked.</text>
</comment>
<feature type="domain" description="Peptidase M1 membrane alanine aminopeptidase" evidence="26">
    <location>
        <begin position="315"/>
        <end position="532"/>
    </location>
</feature>
<evidence type="ECO:0000256" key="11">
    <source>
        <dbReference type="ARBA" id="ARBA00022801"/>
    </source>
</evidence>
<feature type="compositionally biased region" description="Pro residues" evidence="25">
    <location>
        <begin position="56"/>
        <end position="67"/>
    </location>
</feature>
<keyword evidence="9 24" id="KW-0812">Transmembrane</keyword>
<dbReference type="InterPro" id="IPR042097">
    <property type="entry name" value="Aminopeptidase_N-like_N_sf"/>
</dbReference>
<dbReference type="GO" id="GO:0043171">
    <property type="term" value="P:peptide catabolic process"/>
    <property type="evidence" value="ECO:0007669"/>
    <property type="project" value="TreeGrafter"/>
</dbReference>
<comment type="subcellular location">
    <subcellularLocation>
        <location evidence="3">Cell membrane</location>
        <topology evidence="3">Single-pass type II membrane protein</topology>
    </subcellularLocation>
</comment>
<keyword evidence="13" id="KW-0106">Calcium</keyword>
<feature type="domain" description="ERAP1-like C-terminal" evidence="27">
    <location>
        <begin position="605"/>
        <end position="923"/>
    </location>
</feature>
<dbReference type="Gene3D" id="2.60.40.1730">
    <property type="entry name" value="tricorn interacting facor f3 domain"/>
    <property type="match status" value="1"/>
</dbReference>
<evidence type="ECO:0000256" key="2">
    <source>
        <dbReference type="ARBA" id="ARBA00002507"/>
    </source>
</evidence>
<evidence type="ECO:0000256" key="17">
    <source>
        <dbReference type="ARBA" id="ARBA00023136"/>
    </source>
</evidence>
<keyword evidence="17 24" id="KW-0472">Membrane</keyword>
<feature type="site" description="Transition state stabilizer" evidence="23">
    <location>
        <position position="473"/>
    </location>
</feature>
<keyword evidence="7" id="KW-1003">Cell membrane</keyword>
<dbReference type="GO" id="GO:0042277">
    <property type="term" value="F:peptide binding"/>
    <property type="evidence" value="ECO:0007669"/>
    <property type="project" value="TreeGrafter"/>
</dbReference>
<dbReference type="GO" id="GO:0005615">
    <property type="term" value="C:extracellular space"/>
    <property type="evidence" value="ECO:0007669"/>
    <property type="project" value="TreeGrafter"/>
</dbReference>
<evidence type="ECO:0000256" key="3">
    <source>
        <dbReference type="ARBA" id="ARBA00004401"/>
    </source>
</evidence>
<keyword evidence="19" id="KW-0325">Glycoprotein</keyword>
<dbReference type="PRINTS" id="PR00756">
    <property type="entry name" value="ALADIPTASE"/>
</dbReference>
<gene>
    <name evidence="29" type="primary">Enpep</name>
    <name evidence="29" type="ORF">PHOROB_LOCUS6657</name>
</gene>
<feature type="transmembrane region" description="Helical" evidence="24">
    <location>
        <begin position="19"/>
        <end position="39"/>
    </location>
</feature>
<evidence type="ECO:0000259" key="26">
    <source>
        <dbReference type="Pfam" id="PF01433"/>
    </source>
</evidence>
<evidence type="ECO:0000256" key="12">
    <source>
        <dbReference type="ARBA" id="ARBA00022833"/>
    </source>
</evidence>
<dbReference type="FunFam" id="1.10.390.10:FF:000016">
    <property type="entry name" value="Glutamyl aminopeptidase"/>
    <property type="match status" value="1"/>
</dbReference>
<evidence type="ECO:0000256" key="5">
    <source>
        <dbReference type="ARBA" id="ARBA00011748"/>
    </source>
</evidence>
<evidence type="ECO:0000256" key="9">
    <source>
        <dbReference type="ARBA" id="ARBA00022692"/>
    </source>
</evidence>
<sequence length="946" mass="108032">MNFEEDEPSKRYCIRGKHVAIICGVVVAVGLIVGLSVGLTRSCDSSGDNGQTTTPAPAPAPSNPPPQDQDICPAREDENGEWKNFRLPDYINPVHYDLEVKPLMEEDRYTGRVSISISISKPTSNLWLHIRETRVTKQPELRKPSGEKVPILRCFEYKKQEYVVIQAEEELAASSGDSVYVLTLEFAGWLNGSLVGFYRTTYTENGQVKSIAATDHEPTDARKSFPCFDEPNKKATYNISIIHPKTYSALSNMPVMREESLDDVWNKTTFWKSVPMSTYLVCFAVHQFTAVKRMSNTGKPLTIYVQPQQKHTAEYAANITKAVFDYFENYFGMEYSLPKLDKIAIPDFGTGAMENWGLITYRETNLLFDPKESASSNRQRVASVIAHELVHQWFGNIVTMDWWDDLWLNEGFASFFEFLGVNQAETEWQMRSQVLLEDVLPVQEEDSLVSSHPVVVTVSTPAEITSVFDGISYSKGASILRMLEDWITPDKFQKGCQNYLKKFQFGNAKTSDFWESLQEASGQPVKDVMDTWTSQMGYPVITVKDRKTLTQTRFLLDSTADPSKPPSALNLFCVFPSQKMNSFTWHCLFITTGIILNSSLGEDVFLKINPDHIGFYRVNYEAQTWDSIAGTLSSNHLIFSVADRTSFIDDAFALARAQLLNYGKALNLTRYLKSEEDFLPWQRAISALTYIISMFEDDRELYPMIKTYFQGQVKPIADSLGWQDNGSHIEKLLRASVLGFACKMEDREALNNASQLFDKWLQKNESIPVNLRLLVYRYGMQDSGNETSWNYTLEQYQKTSLAQEKEKLLYGLASVKSVTLLSRYLEMLKDPNVIKSQDVFTVIRYISYNSYGKSMAWNWIQLNWDYLVNRFTITDRNLGRIVTIAEPFNTELQLWEMESFFAKYPNAGAGAQSRQQVLETVKNNIEWLKLNRQTISNWFAGLQKDS</sequence>
<dbReference type="InterPro" id="IPR027268">
    <property type="entry name" value="Peptidase_M4/M1_CTD_sf"/>
</dbReference>
<feature type="binding site" evidence="21">
    <location>
        <position position="217"/>
    </location>
    <ligand>
        <name>substrate</name>
    </ligand>
</feature>
<dbReference type="GO" id="GO:0070006">
    <property type="term" value="F:metalloaminopeptidase activity"/>
    <property type="evidence" value="ECO:0007669"/>
    <property type="project" value="TreeGrafter"/>
</dbReference>
<keyword evidence="12 22" id="KW-0862">Zinc</keyword>
<evidence type="ECO:0000256" key="18">
    <source>
        <dbReference type="ARBA" id="ARBA00023157"/>
    </source>
</evidence>
<evidence type="ECO:0000256" key="23">
    <source>
        <dbReference type="PIRSR" id="PIRSR634016-4"/>
    </source>
</evidence>
<evidence type="ECO:0000256" key="25">
    <source>
        <dbReference type="SAM" id="MobiDB-lite"/>
    </source>
</evidence>
<dbReference type="GO" id="GO:0004230">
    <property type="term" value="F:glutamyl aminopeptidase activity"/>
    <property type="evidence" value="ECO:0007669"/>
    <property type="project" value="UniProtKB-EC"/>
</dbReference>
<evidence type="ECO:0000259" key="28">
    <source>
        <dbReference type="Pfam" id="PF17900"/>
    </source>
</evidence>
<keyword evidence="11 24" id="KW-0378">Hydrolase</keyword>
<feature type="binding site" evidence="22">
    <location>
        <position position="387"/>
    </location>
    <ligand>
        <name>Zn(2+)</name>
        <dbReference type="ChEBI" id="CHEBI:29105"/>
        <note>catalytic</note>
    </ligand>
</feature>
<evidence type="ECO:0000256" key="15">
    <source>
        <dbReference type="ARBA" id="ARBA00022989"/>
    </source>
</evidence>
<evidence type="ECO:0000256" key="4">
    <source>
        <dbReference type="ARBA" id="ARBA00010136"/>
    </source>
</evidence>
<dbReference type="PANTHER" id="PTHR11533:SF276">
    <property type="entry name" value="GLUTAMYL AMINOPEPTIDASE"/>
    <property type="match status" value="1"/>
</dbReference>
<organism evidence="29 30">
    <name type="scientific">Phodopus roborovskii</name>
    <name type="common">Roborovski's desert hamster</name>
    <name type="synonym">Cricetulus roborovskii</name>
    <dbReference type="NCBI Taxonomy" id="109678"/>
    <lineage>
        <taxon>Eukaryota</taxon>
        <taxon>Metazoa</taxon>
        <taxon>Chordata</taxon>
        <taxon>Craniata</taxon>
        <taxon>Vertebrata</taxon>
        <taxon>Euteleostomi</taxon>
        <taxon>Mammalia</taxon>
        <taxon>Eutheria</taxon>
        <taxon>Euarchontoglires</taxon>
        <taxon>Glires</taxon>
        <taxon>Rodentia</taxon>
        <taxon>Myomorpha</taxon>
        <taxon>Muroidea</taxon>
        <taxon>Cricetidae</taxon>
        <taxon>Cricetinae</taxon>
        <taxon>Phodopus</taxon>
    </lineage>
</organism>
<protein>
    <recommendedName>
        <fullName evidence="24">Aminopeptidase</fullName>
        <ecNumber evidence="24">3.4.11.-</ecNumber>
    </recommendedName>
</protein>
<feature type="active site" description="Proton acceptor" evidence="20">
    <location>
        <position position="388"/>
    </location>
</feature>
<feature type="binding site" evidence="22">
    <location>
        <position position="410"/>
    </location>
    <ligand>
        <name>Zn(2+)</name>
        <dbReference type="ChEBI" id="CHEBI:29105"/>
        <note>catalytic</note>
    </ligand>
</feature>
<comment type="function">
    <text evidence="2">Regulates central hypertension through its calcium-modulated preference to cleave N-terminal acidic residues from peptides such as angiotensin II.</text>
</comment>
<dbReference type="InterPro" id="IPR014782">
    <property type="entry name" value="Peptidase_M1_dom"/>
</dbReference>
<evidence type="ECO:0000256" key="14">
    <source>
        <dbReference type="ARBA" id="ARBA00022968"/>
    </source>
</evidence>
<comment type="caution">
    <text evidence="29">The sequence shown here is derived from an EMBL/GenBank/DDBJ whole genome shotgun (WGS) entry which is preliminary data.</text>
</comment>
<feature type="binding site" evidence="21">
    <location>
        <begin position="351"/>
        <end position="355"/>
    </location>
    <ligand>
        <name>substrate</name>
    </ligand>
</feature>
<evidence type="ECO:0000313" key="30">
    <source>
        <dbReference type="Proteomes" id="UP001152836"/>
    </source>
</evidence>
<dbReference type="Gene3D" id="2.60.40.1910">
    <property type="match status" value="1"/>
</dbReference>
<dbReference type="InterPro" id="IPR050344">
    <property type="entry name" value="Peptidase_M1_aminopeptidases"/>
</dbReference>
<name>A0AAU9Z905_PHORO</name>
<evidence type="ECO:0000256" key="19">
    <source>
        <dbReference type="ARBA" id="ARBA00023180"/>
    </source>
</evidence>
<evidence type="ECO:0000256" key="20">
    <source>
        <dbReference type="PIRSR" id="PIRSR634016-1"/>
    </source>
</evidence>
<keyword evidence="18" id="KW-1015">Disulfide bond</keyword>
<keyword evidence="16 24" id="KW-0482">Metalloprotease</keyword>
<keyword evidence="10 22" id="KW-0479">Metal-binding</keyword>
<dbReference type="CDD" id="cd09601">
    <property type="entry name" value="M1_APN-Q_like"/>
    <property type="match status" value="1"/>
</dbReference>
<feature type="binding site" evidence="22">
    <location>
        <position position="391"/>
    </location>
    <ligand>
        <name>Zn(2+)</name>
        <dbReference type="ChEBI" id="CHEBI:29105"/>
        <note>catalytic</note>
    </ligand>
</feature>
<evidence type="ECO:0000259" key="27">
    <source>
        <dbReference type="Pfam" id="PF11838"/>
    </source>
</evidence>
<feature type="region of interest" description="Disordered" evidence="25">
    <location>
        <begin position="43"/>
        <end position="75"/>
    </location>
</feature>
<dbReference type="PANTHER" id="PTHR11533">
    <property type="entry name" value="PROTEASE M1 ZINC METALLOPROTEASE"/>
    <property type="match status" value="1"/>
</dbReference>
<dbReference type="GO" id="GO:0005737">
    <property type="term" value="C:cytoplasm"/>
    <property type="evidence" value="ECO:0007669"/>
    <property type="project" value="TreeGrafter"/>
</dbReference>
<evidence type="ECO:0000256" key="7">
    <source>
        <dbReference type="ARBA" id="ARBA00022475"/>
    </source>
</evidence>
<reference evidence="29" key="1">
    <citation type="submission" date="2022-06" db="EMBL/GenBank/DDBJ databases">
        <authorList>
            <person name="Andreotti S."/>
            <person name="Wyler E."/>
        </authorList>
    </citation>
    <scope>NUCLEOTIDE SEQUENCE</scope>
</reference>
<evidence type="ECO:0000256" key="6">
    <source>
        <dbReference type="ARBA" id="ARBA00022438"/>
    </source>
</evidence>
<keyword evidence="8 24" id="KW-0645">Protease</keyword>
<dbReference type="SUPFAM" id="SSF55486">
    <property type="entry name" value="Metalloproteases ('zincins'), catalytic domain"/>
    <property type="match status" value="1"/>
</dbReference>
<evidence type="ECO:0000256" key="13">
    <source>
        <dbReference type="ARBA" id="ARBA00022837"/>
    </source>
</evidence>
<evidence type="ECO:0000256" key="1">
    <source>
        <dbReference type="ARBA" id="ARBA00001703"/>
    </source>
</evidence>
<dbReference type="GO" id="GO:0008217">
    <property type="term" value="P:regulation of blood pressure"/>
    <property type="evidence" value="ECO:0007669"/>
    <property type="project" value="TreeGrafter"/>
</dbReference>